<gene>
    <name evidence="1" type="ORF">EDM56_17065</name>
</gene>
<evidence type="ECO:0008006" key="3">
    <source>
        <dbReference type="Google" id="ProtNLM"/>
    </source>
</evidence>
<keyword evidence="2" id="KW-1185">Reference proteome</keyword>
<organism evidence="1 2">
    <name type="scientific">Brevibacillus fluminis</name>
    <dbReference type="NCBI Taxonomy" id="511487"/>
    <lineage>
        <taxon>Bacteria</taxon>
        <taxon>Bacillati</taxon>
        <taxon>Bacillota</taxon>
        <taxon>Bacilli</taxon>
        <taxon>Bacillales</taxon>
        <taxon>Paenibacillaceae</taxon>
        <taxon>Brevibacillus</taxon>
    </lineage>
</organism>
<evidence type="ECO:0000313" key="2">
    <source>
        <dbReference type="Proteomes" id="UP000271031"/>
    </source>
</evidence>
<dbReference type="AlphaFoldDB" id="A0A3M8DIT6"/>
<dbReference type="OrthoDB" id="3034596at2"/>
<accession>A0A3M8DIT6</accession>
<proteinExistence type="predicted"/>
<dbReference type="EMBL" id="RHHQ01000012">
    <property type="protein sequence ID" value="RNB87371.1"/>
    <property type="molecule type" value="Genomic_DNA"/>
</dbReference>
<protein>
    <recommendedName>
        <fullName evidence="3">Polysaccharide deacetylase</fullName>
    </recommendedName>
</protein>
<dbReference type="RefSeq" id="WP_122919069.1">
    <property type="nucleotide sequence ID" value="NZ_RHHQ01000012.1"/>
</dbReference>
<comment type="caution">
    <text evidence="1">The sequence shown here is derived from an EMBL/GenBank/DDBJ whole genome shotgun (WGS) entry which is preliminary data.</text>
</comment>
<reference evidence="1 2" key="1">
    <citation type="submission" date="2018-10" db="EMBL/GenBank/DDBJ databases">
        <title>Phylogenomics of Brevibacillus.</title>
        <authorList>
            <person name="Dunlap C."/>
        </authorList>
    </citation>
    <scope>NUCLEOTIDE SEQUENCE [LARGE SCALE GENOMIC DNA]</scope>
    <source>
        <strain evidence="1 2">JCM 15716</strain>
    </source>
</reference>
<dbReference type="Proteomes" id="UP000271031">
    <property type="component" value="Unassembled WGS sequence"/>
</dbReference>
<name>A0A3M8DIT6_9BACL</name>
<evidence type="ECO:0000313" key="1">
    <source>
        <dbReference type="EMBL" id="RNB87371.1"/>
    </source>
</evidence>
<sequence>MRKLLQKLGSMAKTVGYRVYSDFLMPSRLATFENLLNQAIECDYEVHSVASFWEVIKAGGPVSGKRYLILRHDVDTDIATAREMWTIEQRLGVRASFYFRLSTIDIPLMRQIHEEGGEASYHYEEIATIGKEKALSTEQQIVRELPLMRHSFAQTLFRLRKLTGLPMHTVASHGDFFNRKLGIANHELLAESKLRKETAVELETYDETMMKYVTSRHSDTLAPAFWKPNDPFEAISRKEAVIYLLTHPRHWRTDPYGNLLDNIKRLWEGVLFAMRKNGKFSMVPGSILSHLSVLTVEGEWANAMVSLVVA</sequence>